<sequence length="254" mass="28150">MVVSLKSSLLTKIPSISHTFTTRQGGVSKGFFSTLNAAMEKGDNPADVIENRRRIAEHLGGSLDQLITLRQTHSNKVIVATDAWLHENRPEGDALITRSKNLIIGIITADCVPVLLADEATGIIAAVHAGWKGATTNIIQNTIQTMETLGATTDKIIAAIGPCIWQNSYEVDQDFYENLPNDHDFFKPSTKENHWMFDLPGYVEQQLKLSGITQICPSPYNTYVAEDLFFSNRRRTHRQEPSFGCSLSCIKLTS</sequence>
<evidence type="ECO:0000313" key="11">
    <source>
        <dbReference type="EMBL" id="AIK96362.1"/>
    </source>
</evidence>
<dbReference type="InterPro" id="IPR003730">
    <property type="entry name" value="Cu_polyphenol_OxRdtase"/>
</dbReference>
<name>A0A077AT29_9PROT</name>
<accession>A0A077AT29</accession>
<keyword evidence="3" id="KW-0808">Transferase</keyword>
<evidence type="ECO:0000256" key="10">
    <source>
        <dbReference type="RuleBase" id="RU361274"/>
    </source>
</evidence>
<evidence type="ECO:0000256" key="1">
    <source>
        <dbReference type="ARBA" id="ARBA00000553"/>
    </source>
</evidence>
<dbReference type="GO" id="GO:0005507">
    <property type="term" value="F:copper ion binding"/>
    <property type="evidence" value="ECO:0007669"/>
    <property type="project" value="TreeGrafter"/>
</dbReference>
<dbReference type="Proteomes" id="UP000028926">
    <property type="component" value="Chromosome"/>
</dbReference>
<dbReference type="CDD" id="cd16833">
    <property type="entry name" value="YfiH"/>
    <property type="match status" value="1"/>
</dbReference>
<comment type="similarity">
    <text evidence="2 10">Belongs to the purine nucleoside phosphorylase YfiH/LACC1 family.</text>
</comment>
<keyword evidence="4" id="KW-0479">Metal-binding</keyword>
<evidence type="ECO:0000256" key="5">
    <source>
        <dbReference type="ARBA" id="ARBA00022801"/>
    </source>
</evidence>
<comment type="catalytic activity">
    <reaction evidence="1">
        <text>inosine + phosphate = alpha-D-ribose 1-phosphate + hypoxanthine</text>
        <dbReference type="Rhea" id="RHEA:27646"/>
        <dbReference type="ChEBI" id="CHEBI:17368"/>
        <dbReference type="ChEBI" id="CHEBI:17596"/>
        <dbReference type="ChEBI" id="CHEBI:43474"/>
        <dbReference type="ChEBI" id="CHEBI:57720"/>
        <dbReference type="EC" id="2.4.2.1"/>
    </reaction>
    <physiologicalReaction direction="left-to-right" evidence="1">
        <dbReference type="Rhea" id="RHEA:27647"/>
    </physiologicalReaction>
</comment>
<evidence type="ECO:0000256" key="7">
    <source>
        <dbReference type="ARBA" id="ARBA00047989"/>
    </source>
</evidence>
<dbReference type="PANTHER" id="PTHR30616:SF2">
    <property type="entry name" value="PURINE NUCLEOSIDE PHOSPHORYLASE LACC1"/>
    <property type="match status" value="1"/>
</dbReference>
<keyword evidence="12" id="KW-1185">Reference proteome</keyword>
<dbReference type="RefSeq" id="WP_038464710.1">
    <property type="nucleotide sequence ID" value="NZ_CP008941.1"/>
</dbReference>
<organism evidence="11 12">
    <name type="scientific">Candidatus Odyssella acanthamoebae</name>
    <dbReference type="NCBI Taxonomy" id="91604"/>
    <lineage>
        <taxon>Bacteria</taxon>
        <taxon>Pseudomonadati</taxon>
        <taxon>Pseudomonadota</taxon>
        <taxon>Alphaproteobacteria</taxon>
        <taxon>Holosporales</taxon>
        <taxon>Candidatus Paracaedibacteraceae</taxon>
        <taxon>Candidatus Odyssella</taxon>
    </lineage>
</organism>
<dbReference type="eggNOG" id="COG1496">
    <property type="taxonomic scope" value="Bacteria"/>
</dbReference>
<dbReference type="Pfam" id="PF02578">
    <property type="entry name" value="Cu-oxidase_4"/>
    <property type="match status" value="1"/>
</dbReference>
<evidence type="ECO:0000313" key="12">
    <source>
        <dbReference type="Proteomes" id="UP000028926"/>
    </source>
</evidence>
<reference evidence="11 12" key="1">
    <citation type="submission" date="2014-07" db="EMBL/GenBank/DDBJ databases">
        <title>Comparative genomic insights into amoeba endosymbionts belonging to the families of Holosporaceae and Candidatus Midichloriaceae within Rickettsiales.</title>
        <authorList>
            <person name="Wang Z."/>
            <person name="Wu M."/>
        </authorList>
    </citation>
    <scope>NUCLEOTIDE SEQUENCE [LARGE SCALE GENOMIC DNA]</scope>
    <source>
        <strain evidence="11">PRA3</strain>
    </source>
</reference>
<evidence type="ECO:0000256" key="3">
    <source>
        <dbReference type="ARBA" id="ARBA00022679"/>
    </source>
</evidence>
<dbReference type="SUPFAM" id="SSF64438">
    <property type="entry name" value="CNF1/YfiH-like putative cysteine hydrolases"/>
    <property type="match status" value="1"/>
</dbReference>
<evidence type="ECO:0000256" key="6">
    <source>
        <dbReference type="ARBA" id="ARBA00022833"/>
    </source>
</evidence>
<dbReference type="AlphaFoldDB" id="A0A077AT29"/>
<dbReference type="NCBIfam" id="TIGR00726">
    <property type="entry name" value="peptidoglycan editing factor PgeF"/>
    <property type="match status" value="1"/>
</dbReference>
<dbReference type="Gene3D" id="3.60.140.10">
    <property type="entry name" value="CNF1/YfiH-like putative cysteine hydrolases"/>
    <property type="match status" value="1"/>
</dbReference>
<comment type="catalytic activity">
    <reaction evidence="9">
        <text>S-methyl-5'-thioadenosine + phosphate = 5-(methylsulfanyl)-alpha-D-ribose 1-phosphate + adenine</text>
        <dbReference type="Rhea" id="RHEA:11852"/>
        <dbReference type="ChEBI" id="CHEBI:16708"/>
        <dbReference type="ChEBI" id="CHEBI:17509"/>
        <dbReference type="ChEBI" id="CHEBI:43474"/>
        <dbReference type="ChEBI" id="CHEBI:58533"/>
        <dbReference type="EC" id="2.4.2.28"/>
    </reaction>
    <physiologicalReaction direction="left-to-right" evidence="9">
        <dbReference type="Rhea" id="RHEA:11853"/>
    </physiologicalReaction>
</comment>
<comment type="catalytic activity">
    <reaction evidence="7">
        <text>adenosine + H2O + H(+) = inosine + NH4(+)</text>
        <dbReference type="Rhea" id="RHEA:24408"/>
        <dbReference type="ChEBI" id="CHEBI:15377"/>
        <dbReference type="ChEBI" id="CHEBI:15378"/>
        <dbReference type="ChEBI" id="CHEBI:16335"/>
        <dbReference type="ChEBI" id="CHEBI:17596"/>
        <dbReference type="ChEBI" id="CHEBI:28938"/>
        <dbReference type="EC" id="3.5.4.4"/>
    </reaction>
    <physiologicalReaction direction="left-to-right" evidence="7">
        <dbReference type="Rhea" id="RHEA:24409"/>
    </physiologicalReaction>
</comment>
<evidence type="ECO:0000256" key="4">
    <source>
        <dbReference type="ARBA" id="ARBA00022723"/>
    </source>
</evidence>
<keyword evidence="5" id="KW-0378">Hydrolase</keyword>
<proteinExistence type="inferred from homology"/>
<dbReference type="GO" id="GO:0017061">
    <property type="term" value="F:S-methyl-5-thioadenosine phosphorylase activity"/>
    <property type="evidence" value="ECO:0007669"/>
    <property type="project" value="UniProtKB-EC"/>
</dbReference>
<comment type="catalytic activity">
    <reaction evidence="8">
        <text>adenosine + phosphate = alpha-D-ribose 1-phosphate + adenine</text>
        <dbReference type="Rhea" id="RHEA:27642"/>
        <dbReference type="ChEBI" id="CHEBI:16335"/>
        <dbReference type="ChEBI" id="CHEBI:16708"/>
        <dbReference type="ChEBI" id="CHEBI:43474"/>
        <dbReference type="ChEBI" id="CHEBI:57720"/>
        <dbReference type="EC" id="2.4.2.1"/>
    </reaction>
    <physiologicalReaction direction="left-to-right" evidence="8">
        <dbReference type="Rhea" id="RHEA:27643"/>
    </physiologicalReaction>
</comment>
<evidence type="ECO:0000256" key="9">
    <source>
        <dbReference type="ARBA" id="ARBA00049893"/>
    </source>
</evidence>
<dbReference type="PANTHER" id="PTHR30616">
    <property type="entry name" value="UNCHARACTERIZED PROTEIN YFIH"/>
    <property type="match status" value="1"/>
</dbReference>
<dbReference type="OrthoDB" id="4279at2"/>
<dbReference type="InterPro" id="IPR011324">
    <property type="entry name" value="Cytotoxic_necrot_fac-like_cat"/>
</dbReference>
<dbReference type="GO" id="GO:0016787">
    <property type="term" value="F:hydrolase activity"/>
    <property type="evidence" value="ECO:0007669"/>
    <property type="project" value="UniProtKB-KW"/>
</dbReference>
<keyword evidence="6" id="KW-0862">Zinc</keyword>
<dbReference type="EMBL" id="CP008941">
    <property type="protein sequence ID" value="AIK96362.1"/>
    <property type="molecule type" value="Genomic_DNA"/>
</dbReference>
<dbReference type="STRING" id="91604.ID47_05875"/>
<dbReference type="HOGENOM" id="CLU_065784_2_0_5"/>
<dbReference type="InterPro" id="IPR038371">
    <property type="entry name" value="Cu_polyphenol_OxRdtase_sf"/>
</dbReference>
<gene>
    <name evidence="11" type="ORF">ID47_05875</name>
</gene>
<protein>
    <recommendedName>
        <fullName evidence="10">Purine nucleoside phosphorylase</fullName>
    </recommendedName>
</protein>
<dbReference type="KEGG" id="paca:ID47_05875"/>
<evidence type="ECO:0000256" key="2">
    <source>
        <dbReference type="ARBA" id="ARBA00007353"/>
    </source>
</evidence>
<evidence type="ECO:0000256" key="8">
    <source>
        <dbReference type="ARBA" id="ARBA00048968"/>
    </source>
</evidence>